<keyword evidence="8 11" id="KW-0808">Transferase</keyword>
<dbReference type="Pfam" id="PF02277">
    <property type="entry name" value="DBI_PRT"/>
    <property type="match status" value="1"/>
</dbReference>
<dbReference type="NCBIfam" id="NF000996">
    <property type="entry name" value="PRK00105.1"/>
    <property type="match status" value="1"/>
</dbReference>
<evidence type="ECO:0000256" key="10">
    <source>
        <dbReference type="ARBA" id="ARBA00047340"/>
    </source>
</evidence>
<evidence type="ECO:0000256" key="9">
    <source>
        <dbReference type="ARBA" id="ARBA00030686"/>
    </source>
</evidence>
<dbReference type="InterPro" id="IPR003200">
    <property type="entry name" value="Nict_dMeBzImd_PRibTrfase"/>
</dbReference>
<gene>
    <name evidence="11 12" type="primary">cobT</name>
    <name evidence="12" type="ORF">E2980_22235</name>
</gene>
<dbReference type="UniPathway" id="UPA00061">
    <property type="reaction ID" value="UER00516"/>
</dbReference>
<dbReference type="PANTHER" id="PTHR43463:SF1">
    <property type="entry name" value="NICOTINATE-NUCLEOTIDE--DIMETHYLBENZIMIDAZOLE PHOSPHORIBOSYLTRANSFERASE"/>
    <property type="match status" value="1"/>
</dbReference>
<dbReference type="PANTHER" id="PTHR43463">
    <property type="entry name" value="NICOTINATE-NUCLEOTIDE--DIMETHYLBENZIMIDAZOLE PHOSPHORIBOSYLTRANSFERASE"/>
    <property type="match status" value="1"/>
</dbReference>
<dbReference type="CDD" id="cd02439">
    <property type="entry name" value="DMB-PRT_CobT"/>
    <property type="match status" value="1"/>
</dbReference>
<evidence type="ECO:0000256" key="5">
    <source>
        <dbReference type="ARBA" id="ARBA00015486"/>
    </source>
</evidence>
<keyword evidence="7 11" id="KW-0328">Glycosyltransferase</keyword>
<evidence type="ECO:0000256" key="6">
    <source>
        <dbReference type="ARBA" id="ARBA00022573"/>
    </source>
</evidence>
<proteinExistence type="inferred from homology"/>
<feature type="active site" description="Proton acceptor" evidence="11">
    <location>
        <position position="343"/>
    </location>
</feature>
<dbReference type="GO" id="GO:0008939">
    <property type="term" value="F:nicotinate-nucleotide-dimethylbenzimidazole phosphoribosyltransferase activity"/>
    <property type="evidence" value="ECO:0007669"/>
    <property type="project" value="UniProtKB-UniRule"/>
</dbReference>
<dbReference type="FunFam" id="3.40.50.10210:FF:000001">
    <property type="entry name" value="Nicotinate-nucleotide--dimethylbenzimidazole phosphoribosyltransferase"/>
    <property type="match status" value="1"/>
</dbReference>
<dbReference type="OrthoDB" id="9781491at2"/>
<comment type="function">
    <text evidence="1 11">Catalyzes the synthesis of alpha-ribazole-5'-phosphate from nicotinate mononucleotide (NAMN) and 5,6-dimethylbenzimidazole (DMB).</text>
</comment>
<dbReference type="InterPro" id="IPR023195">
    <property type="entry name" value="Nict_dMeBzImd_PRibTrfase_N"/>
</dbReference>
<evidence type="ECO:0000256" key="3">
    <source>
        <dbReference type="ARBA" id="ARBA00007110"/>
    </source>
</evidence>
<evidence type="ECO:0000313" key="13">
    <source>
        <dbReference type="Proteomes" id="UP000297900"/>
    </source>
</evidence>
<dbReference type="EMBL" id="SOMN01000051">
    <property type="protein sequence ID" value="TFE19729.1"/>
    <property type="molecule type" value="Genomic_DNA"/>
</dbReference>
<dbReference type="GO" id="GO:0009236">
    <property type="term" value="P:cobalamin biosynthetic process"/>
    <property type="evidence" value="ECO:0007669"/>
    <property type="project" value="UniProtKB-UniRule"/>
</dbReference>
<comment type="pathway">
    <text evidence="2 11">Nucleoside biosynthesis; alpha-ribazole biosynthesis; alpha-ribazole from 5,6-dimethylbenzimidazole: step 1/2.</text>
</comment>
<keyword evidence="6 11" id="KW-0169">Cobalamin biosynthesis</keyword>
<dbReference type="EC" id="2.4.2.21" evidence="4 11"/>
<dbReference type="Proteomes" id="UP000297900">
    <property type="component" value="Unassembled WGS sequence"/>
</dbReference>
<dbReference type="SUPFAM" id="SSF52733">
    <property type="entry name" value="Nicotinate mononucleotide:5,6-dimethylbenzimidazole phosphoribosyltransferase (CobT)"/>
    <property type="match status" value="1"/>
</dbReference>
<dbReference type="InterPro" id="IPR017846">
    <property type="entry name" value="Nict_dMeBzImd_PRibTrfase_bact"/>
</dbReference>
<dbReference type="HAMAP" id="MF_00230">
    <property type="entry name" value="CobT"/>
    <property type="match status" value="1"/>
</dbReference>
<evidence type="ECO:0000256" key="8">
    <source>
        <dbReference type="ARBA" id="ARBA00022679"/>
    </source>
</evidence>
<evidence type="ECO:0000256" key="2">
    <source>
        <dbReference type="ARBA" id="ARBA00005049"/>
    </source>
</evidence>
<evidence type="ECO:0000256" key="11">
    <source>
        <dbReference type="HAMAP-Rule" id="MF_00230"/>
    </source>
</evidence>
<comment type="catalytic activity">
    <reaction evidence="10 11">
        <text>5,6-dimethylbenzimidazole + nicotinate beta-D-ribonucleotide = alpha-ribazole 5'-phosphate + nicotinate + H(+)</text>
        <dbReference type="Rhea" id="RHEA:11196"/>
        <dbReference type="ChEBI" id="CHEBI:15378"/>
        <dbReference type="ChEBI" id="CHEBI:15890"/>
        <dbReference type="ChEBI" id="CHEBI:32544"/>
        <dbReference type="ChEBI" id="CHEBI:57502"/>
        <dbReference type="ChEBI" id="CHEBI:57918"/>
        <dbReference type="EC" id="2.4.2.21"/>
    </reaction>
</comment>
<evidence type="ECO:0000256" key="1">
    <source>
        <dbReference type="ARBA" id="ARBA00002197"/>
    </source>
</evidence>
<evidence type="ECO:0000256" key="7">
    <source>
        <dbReference type="ARBA" id="ARBA00022676"/>
    </source>
</evidence>
<comment type="similarity">
    <text evidence="3 11">Belongs to the CobT family.</text>
</comment>
<keyword evidence="13" id="KW-1185">Reference proteome</keyword>
<accession>A0A4Y8LR41</accession>
<comment type="caution">
    <text evidence="12">The sequence shown here is derived from an EMBL/GenBank/DDBJ whole genome shotgun (WGS) entry which is preliminary data.</text>
</comment>
<reference evidence="12 13" key="1">
    <citation type="submission" date="2019-03" db="EMBL/GenBank/DDBJ databases">
        <title>Cohnella endophytica sp. nov., a novel endophytic bacterium isolated from bark of Sonneratia apetala.</title>
        <authorList>
            <person name="Tuo L."/>
        </authorList>
    </citation>
    <scope>NUCLEOTIDE SEQUENCE [LARGE SCALE GENOMIC DNA]</scope>
    <source>
        <strain evidence="12 13">CCTCC AB 208254</strain>
    </source>
</reference>
<dbReference type="InterPro" id="IPR036087">
    <property type="entry name" value="Nict_dMeBzImd_PRibTrfase_sf"/>
</dbReference>
<organism evidence="12 13">
    <name type="scientific">Cohnella luojiensis</name>
    <dbReference type="NCBI Taxonomy" id="652876"/>
    <lineage>
        <taxon>Bacteria</taxon>
        <taxon>Bacillati</taxon>
        <taxon>Bacillota</taxon>
        <taxon>Bacilli</taxon>
        <taxon>Bacillales</taxon>
        <taxon>Paenibacillaceae</taxon>
        <taxon>Cohnella</taxon>
    </lineage>
</organism>
<name>A0A4Y8LR41_9BACL</name>
<dbReference type="NCBIfam" id="TIGR03160">
    <property type="entry name" value="cobT_DBIPRT"/>
    <property type="match status" value="1"/>
</dbReference>
<dbReference type="AlphaFoldDB" id="A0A4Y8LR41"/>
<evidence type="ECO:0000313" key="12">
    <source>
        <dbReference type="EMBL" id="TFE19729.1"/>
    </source>
</evidence>
<evidence type="ECO:0000256" key="4">
    <source>
        <dbReference type="ARBA" id="ARBA00011991"/>
    </source>
</evidence>
<protein>
    <recommendedName>
        <fullName evidence="5 11">Nicotinate-nucleotide--dimethylbenzimidazole phosphoribosyltransferase</fullName>
        <shortName evidence="11">NN:DBI PRT</shortName>
        <ecNumber evidence="4 11">2.4.2.21</ecNumber>
    </recommendedName>
    <alternativeName>
        <fullName evidence="9 11">N(1)-alpha-phosphoribosyltransferase</fullName>
    </alternativeName>
</protein>
<dbReference type="Gene3D" id="1.10.1610.10">
    <property type="match status" value="1"/>
</dbReference>
<dbReference type="Gene3D" id="3.40.50.10210">
    <property type="match status" value="1"/>
</dbReference>
<sequence>MARSRLSSSTLSTVCRKSCFNKEGHSLNKVDQTIERIQMPNESARQEASRYLDTLTKPMRSLGRLEELAVQLAGITGTLPLDVMRKAIVVMAADHGVCKEGVSAYPSEVTSQMVMNFLNGGAAINVLARQAGADVVCVDMGVNADLQHESLYVRKVKRGTGNIAIGEAMSRDEAIAAIGHGIELAEELAEKGYRLFATGEMGIGNTTPSAAMLAVLAGIEVEQAIGRGTGIDDIAMKRKRDAIERAIAVNRPDAEDPLDVLSKLGGLEIAGLVGVILGAAARGCPIVIDGFIASIAALTAARLAPQSLSYMIPSHVSQERGHRLVLEQLGLEPMMDLKMRLGEGTGAALCFNLVDAAVLIMKEMATFEGAGVSRE</sequence>